<dbReference type="InterPro" id="IPR050426">
    <property type="entry name" value="Glycosyltransferase_28"/>
</dbReference>
<dbReference type="GO" id="GO:0016758">
    <property type="term" value="F:hexosyltransferase activity"/>
    <property type="evidence" value="ECO:0007669"/>
    <property type="project" value="UniProtKB-ARBA"/>
</dbReference>
<organism evidence="6 7">
    <name type="scientific">Actinoplanes auranticolor</name>
    <dbReference type="NCBI Taxonomy" id="47988"/>
    <lineage>
        <taxon>Bacteria</taxon>
        <taxon>Bacillati</taxon>
        <taxon>Actinomycetota</taxon>
        <taxon>Actinomycetes</taxon>
        <taxon>Micromonosporales</taxon>
        <taxon>Micromonosporaceae</taxon>
        <taxon>Actinoplanes</taxon>
    </lineage>
</organism>
<dbReference type="RefSeq" id="WP_212992005.1">
    <property type="nucleotide sequence ID" value="NZ_BAABEA010000030.1"/>
</dbReference>
<evidence type="ECO:0000259" key="5">
    <source>
        <dbReference type="Pfam" id="PF21036"/>
    </source>
</evidence>
<comment type="similarity">
    <text evidence="1">Belongs to the glycosyltransferase 28 family.</text>
</comment>
<keyword evidence="7" id="KW-1185">Reference proteome</keyword>
<dbReference type="PANTHER" id="PTHR48050">
    <property type="entry name" value="STEROL 3-BETA-GLUCOSYLTRANSFERASE"/>
    <property type="match status" value="1"/>
</dbReference>
<sequence>MRVLFAVDPSIAHLYPMVPMAWALQNAGHEVRLASFGGFTDRIAETGLTPVQLGDAAWAARVADDPLEPNGPVDAQRYADIMGLNAEEREYWYLFYQYLLTPISDYLRVDRPEAQELVKFAQDWKPDLVVWDLTQAAGAIAARACGAASARLVFAWDPVGWSLDRLAGHADELRDAGLDENPLATVVRPLADRFGVELDQELLVGQWTLDTAPPGLSLPTTTKKVPLRYVPYNGAATVPQWLLEPPTRPRICLTLGESYRRFIRGDFDRTPMLLEALAELDVEVVATLNDVQLDGAEPPANVRLVEYLPLNLILPTCSAVIHHGGLGTFQASIAANLPQLVCDTLESIMLRFEEPDAAEDGTQDDIGVYRSGVEYGVRDPEEAPKETIRWVMPAKKLEATPISNYVISRGAGVRLNHHANTVSELRETIAHVLQDPAFKRGAQAVHDVWQALPGPADVVPVLETLTAEARRRR</sequence>
<comment type="caution">
    <text evidence="6">The sequence shown here is derived from an EMBL/GenBank/DDBJ whole genome shotgun (WGS) entry which is preliminary data.</text>
</comment>
<dbReference type="EMBL" id="BOQL01000050">
    <property type="protein sequence ID" value="GIM74435.1"/>
    <property type="molecule type" value="Genomic_DNA"/>
</dbReference>
<dbReference type="Gene3D" id="3.40.50.2000">
    <property type="entry name" value="Glycogen Phosphorylase B"/>
    <property type="match status" value="2"/>
</dbReference>
<dbReference type="Pfam" id="PF06722">
    <property type="entry name" value="EryCIII-like_C"/>
    <property type="match status" value="1"/>
</dbReference>
<feature type="domain" description="Erythromycin biosynthesis protein CIII-like N-terminal" evidence="5">
    <location>
        <begin position="22"/>
        <end position="256"/>
    </location>
</feature>
<dbReference type="InterPro" id="IPR002213">
    <property type="entry name" value="UDP_glucos_trans"/>
</dbReference>
<evidence type="ECO:0000259" key="4">
    <source>
        <dbReference type="Pfam" id="PF06722"/>
    </source>
</evidence>
<keyword evidence="2" id="KW-0328">Glycosyltransferase</keyword>
<dbReference type="AlphaFoldDB" id="A0A919SLU6"/>
<dbReference type="InterPro" id="IPR010610">
    <property type="entry name" value="EryCIII-like_C"/>
</dbReference>
<accession>A0A919SLU6</accession>
<dbReference type="SUPFAM" id="SSF53756">
    <property type="entry name" value="UDP-Glycosyltransferase/glycogen phosphorylase"/>
    <property type="match status" value="2"/>
</dbReference>
<evidence type="ECO:0000256" key="1">
    <source>
        <dbReference type="ARBA" id="ARBA00006962"/>
    </source>
</evidence>
<dbReference type="PANTHER" id="PTHR48050:SF13">
    <property type="entry name" value="STEROL 3-BETA-GLUCOSYLTRANSFERASE UGT80A2"/>
    <property type="match status" value="1"/>
</dbReference>
<dbReference type="CDD" id="cd03784">
    <property type="entry name" value="GT1_Gtf-like"/>
    <property type="match status" value="1"/>
</dbReference>
<dbReference type="InterPro" id="IPR048284">
    <property type="entry name" value="EryCIII-like_N"/>
</dbReference>
<proteinExistence type="inferred from homology"/>
<gene>
    <name evidence="6" type="ORF">Aau02nite_60960</name>
</gene>
<feature type="domain" description="Erythromycin biosynthesis protein CIII-like C-terminal" evidence="4">
    <location>
        <begin position="273"/>
        <end position="347"/>
    </location>
</feature>
<name>A0A919SLU6_9ACTN</name>
<dbReference type="GO" id="GO:0008194">
    <property type="term" value="F:UDP-glycosyltransferase activity"/>
    <property type="evidence" value="ECO:0007669"/>
    <property type="project" value="InterPro"/>
</dbReference>
<evidence type="ECO:0000313" key="6">
    <source>
        <dbReference type="EMBL" id="GIM74435.1"/>
    </source>
</evidence>
<keyword evidence="3 6" id="KW-0808">Transferase</keyword>
<evidence type="ECO:0000256" key="3">
    <source>
        <dbReference type="ARBA" id="ARBA00022679"/>
    </source>
</evidence>
<evidence type="ECO:0000313" key="7">
    <source>
        <dbReference type="Proteomes" id="UP000681340"/>
    </source>
</evidence>
<dbReference type="Pfam" id="PF21036">
    <property type="entry name" value="EryCIII-like_N"/>
    <property type="match status" value="1"/>
</dbReference>
<protein>
    <submittedName>
        <fullName evidence="6">Glycosyl transferase</fullName>
    </submittedName>
</protein>
<dbReference type="Proteomes" id="UP000681340">
    <property type="component" value="Unassembled WGS sequence"/>
</dbReference>
<evidence type="ECO:0000256" key="2">
    <source>
        <dbReference type="ARBA" id="ARBA00022676"/>
    </source>
</evidence>
<reference evidence="6" key="1">
    <citation type="submission" date="2021-03" db="EMBL/GenBank/DDBJ databases">
        <title>Whole genome shotgun sequence of Actinoplanes auranticolor NBRC 12245.</title>
        <authorList>
            <person name="Komaki H."/>
            <person name="Tamura T."/>
        </authorList>
    </citation>
    <scope>NUCLEOTIDE SEQUENCE</scope>
    <source>
        <strain evidence="6">NBRC 12245</strain>
    </source>
</reference>
<dbReference type="GO" id="GO:0017000">
    <property type="term" value="P:antibiotic biosynthetic process"/>
    <property type="evidence" value="ECO:0007669"/>
    <property type="project" value="UniProtKB-ARBA"/>
</dbReference>